<name>A0A8K1FDT9_PYTOL</name>
<organism evidence="1 2">
    <name type="scientific">Pythium oligandrum</name>
    <name type="common">Mycoparasitic fungus</name>
    <dbReference type="NCBI Taxonomy" id="41045"/>
    <lineage>
        <taxon>Eukaryota</taxon>
        <taxon>Sar</taxon>
        <taxon>Stramenopiles</taxon>
        <taxon>Oomycota</taxon>
        <taxon>Peronosporomycetes</taxon>
        <taxon>Pythiales</taxon>
        <taxon>Pythiaceae</taxon>
        <taxon>Pythium</taxon>
    </lineage>
</organism>
<dbReference type="Proteomes" id="UP000794436">
    <property type="component" value="Unassembled WGS sequence"/>
</dbReference>
<evidence type="ECO:0000313" key="2">
    <source>
        <dbReference type="Proteomes" id="UP000794436"/>
    </source>
</evidence>
<evidence type="ECO:0000313" key="1">
    <source>
        <dbReference type="EMBL" id="TMW58726.1"/>
    </source>
</evidence>
<sequence length="637" mass="72651">MTLEISYVVYGDHNADVLHAQVPSYYKIIDLHATIILANTQRFQCDPIDLTLYRATDASGGWLRNDPDLSRVLLQGDASGQYPVLPMYMDLVDVFGGEFTAEADTVQILVRPPDFLLSTIPQPAVWEDIAKSSTAFGSLPTEGEFLRLFEWSDDDCGTAKDMSAIQSTMGEDLVPAQLYVRKEMLCVLAIFKAKYGNVFDFSRITSQFVVMGSPGVGKSCLLALVCLYLAAKHRRPIIWRLETSIGTVVRLLYRHFYYEWVDPYGDVYTSIVRKTLLYSPWRFLDGVSLTDIRRHNWLYEFSLLTTHPSDEVVPRSWAPPCLLPYWQKRDLITLGRRLKWTTDEAEARYFVSGGSVWAFLANRVQHEDILTSVKFDPDSYSGSDTLCMYGVDDINDLSAYEDTDRRTCDVTSRFKMLTRATHLLPTHLRSLLVFVEDLKKSPDGSTDDILFSSSFLLAVQRRRLVRVHCSACKSYTIAADAWRSSERVMEWNDRANSSTCNALLRQEFRVGRTLDECERVMAQWATEPNKLGYWIPQTTRAGVPDIVLKWTTQDSTTEFFMIQLIVEPEKCALDYDVVWRLAKPFVDKALRINWMVVAPYETETSFLSGFAPNQGVTKHLPVYVGCVDDLSCDDHAW</sequence>
<dbReference type="AlphaFoldDB" id="A0A8K1FDT9"/>
<dbReference type="InterPro" id="IPR027417">
    <property type="entry name" value="P-loop_NTPase"/>
</dbReference>
<protein>
    <recommendedName>
        <fullName evidence="3">Crinkler (CRN) family protein</fullName>
    </recommendedName>
</protein>
<dbReference type="EMBL" id="SPLM01000111">
    <property type="protein sequence ID" value="TMW58726.1"/>
    <property type="molecule type" value="Genomic_DNA"/>
</dbReference>
<accession>A0A8K1FDT9</accession>
<keyword evidence="2" id="KW-1185">Reference proteome</keyword>
<evidence type="ECO:0008006" key="3">
    <source>
        <dbReference type="Google" id="ProtNLM"/>
    </source>
</evidence>
<dbReference type="SUPFAM" id="SSF52540">
    <property type="entry name" value="P-loop containing nucleoside triphosphate hydrolases"/>
    <property type="match status" value="1"/>
</dbReference>
<dbReference type="OrthoDB" id="129274at2759"/>
<gene>
    <name evidence="1" type="ORF">Poli38472_010285</name>
</gene>
<comment type="caution">
    <text evidence="1">The sequence shown here is derived from an EMBL/GenBank/DDBJ whole genome shotgun (WGS) entry which is preliminary data.</text>
</comment>
<proteinExistence type="predicted"/>
<reference evidence="1" key="1">
    <citation type="submission" date="2019-03" db="EMBL/GenBank/DDBJ databases">
        <title>Long read genome sequence of the mycoparasitic Pythium oligandrum ATCC 38472 isolated from sugarbeet rhizosphere.</title>
        <authorList>
            <person name="Gaulin E."/>
        </authorList>
    </citation>
    <scope>NUCLEOTIDE SEQUENCE</scope>
    <source>
        <strain evidence="1">ATCC 38472_TT</strain>
    </source>
</reference>